<accession>A0A9I9CUL4</accession>
<evidence type="ECO:0000259" key="2">
    <source>
        <dbReference type="Pfam" id="PF25475"/>
    </source>
</evidence>
<dbReference type="AlphaFoldDB" id="A0A9I9CUL4"/>
<feature type="domain" description="DUF7903" evidence="2">
    <location>
        <begin position="43"/>
        <end position="367"/>
    </location>
</feature>
<protein>
    <recommendedName>
        <fullName evidence="2">DUF7903 domain-containing protein</fullName>
    </recommendedName>
</protein>
<name>A0A9I9CUL4_CUCME</name>
<dbReference type="EnsemblPlants" id="MELO3C008673.2.1">
    <property type="protein sequence ID" value="MELO3C008673.2.1"/>
    <property type="gene ID" value="MELO3C008673.2"/>
</dbReference>
<feature type="compositionally biased region" description="Basic residues" evidence="1">
    <location>
        <begin position="1"/>
        <end position="11"/>
    </location>
</feature>
<dbReference type="Gramene" id="MELO3C008673.2.1">
    <property type="protein sequence ID" value="MELO3C008673.2.1"/>
    <property type="gene ID" value="MELO3C008673.2"/>
</dbReference>
<dbReference type="PANTHER" id="PTHR35481:SF1">
    <property type="entry name" value="DNA-DIRECTED RNA POLYMERASE SUBUNIT ALPHA"/>
    <property type="match status" value="1"/>
</dbReference>
<dbReference type="Pfam" id="PF25475">
    <property type="entry name" value="DUF7903"/>
    <property type="match status" value="1"/>
</dbReference>
<dbReference type="PANTHER" id="PTHR35481">
    <property type="entry name" value="DNA-DIRECTED RNA POLYMERASE SUBUNIT ALPHA"/>
    <property type="match status" value="1"/>
</dbReference>
<feature type="region of interest" description="Disordered" evidence="1">
    <location>
        <begin position="1"/>
        <end position="26"/>
    </location>
</feature>
<sequence length="454" mass="51496">MAYIPPHKRHSRDVENPSPTPESLSSQFNRKLNLKRKFNARLTIANAEGAIFKWFAIGSSDDGNQFPPCVHLEPFSAPSIELKWGEKPLALLNSSVSQGNREEEEETVAGPWESIVVNLLPELLLSVEHIKNELYQDDGVKPKLVARVGKVLFHGISKIDRNELLTERTLRKLKGLFYTSVSDTYMETITERVIPLIGLEFQVEKDIYTVKVSDKECPSVTLSCKCIALPHLNNLKLYKVEIDQVRHMVGDISCLKQNVDMRLMLCSKKNLQKLTDDEMEGIVGLINSAVLDQDMMGGLRWPLGKATSGDRFRVLEVWHTVSKYYVNPLLKLQLRNANRYDLRTSIGEASKEVTLSLKRVTFELLANTLVRYLLQGKPINGNVDKKTITIDRNKHQHFSIRSRGLSGILSQEPPASLTRTIFNSTKSMKCLDTIMILSELKCSQIIVLDYFRKS</sequence>
<organism evidence="3">
    <name type="scientific">Cucumis melo</name>
    <name type="common">Muskmelon</name>
    <dbReference type="NCBI Taxonomy" id="3656"/>
    <lineage>
        <taxon>Eukaryota</taxon>
        <taxon>Viridiplantae</taxon>
        <taxon>Streptophyta</taxon>
        <taxon>Embryophyta</taxon>
        <taxon>Tracheophyta</taxon>
        <taxon>Spermatophyta</taxon>
        <taxon>Magnoliopsida</taxon>
        <taxon>eudicotyledons</taxon>
        <taxon>Gunneridae</taxon>
        <taxon>Pentapetalae</taxon>
        <taxon>rosids</taxon>
        <taxon>fabids</taxon>
        <taxon>Cucurbitales</taxon>
        <taxon>Cucurbitaceae</taxon>
        <taxon>Benincaseae</taxon>
        <taxon>Cucumis</taxon>
    </lineage>
</organism>
<evidence type="ECO:0000256" key="1">
    <source>
        <dbReference type="SAM" id="MobiDB-lite"/>
    </source>
</evidence>
<evidence type="ECO:0000313" key="3">
    <source>
        <dbReference type="EnsemblPlants" id="MELO3C008673.2.1"/>
    </source>
</evidence>
<proteinExistence type="predicted"/>
<reference evidence="3" key="1">
    <citation type="submission" date="2023-03" db="UniProtKB">
        <authorList>
            <consortium name="EnsemblPlants"/>
        </authorList>
    </citation>
    <scope>IDENTIFICATION</scope>
</reference>
<dbReference type="InterPro" id="IPR057225">
    <property type="entry name" value="DUF7903"/>
</dbReference>